<evidence type="ECO:0000256" key="1">
    <source>
        <dbReference type="ARBA" id="ARBA00006515"/>
    </source>
</evidence>
<keyword evidence="3" id="KW-0560">Oxidoreductase</keyword>
<dbReference type="PANTHER" id="PTHR43150:SF2">
    <property type="entry name" value="HYPERKINETIC, ISOFORM M"/>
    <property type="match status" value="1"/>
</dbReference>
<dbReference type="GO" id="GO:0016491">
    <property type="term" value="F:oxidoreductase activity"/>
    <property type="evidence" value="ECO:0007669"/>
    <property type="project" value="UniProtKB-KW"/>
</dbReference>
<evidence type="ECO:0000256" key="3">
    <source>
        <dbReference type="ARBA" id="ARBA00023002"/>
    </source>
</evidence>
<dbReference type="EMBL" id="MBAD02002149">
    <property type="protein sequence ID" value="RLN49391.1"/>
    <property type="molecule type" value="Genomic_DNA"/>
</dbReference>
<dbReference type="InterPro" id="IPR023210">
    <property type="entry name" value="NADP_OxRdtase_dom"/>
</dbReference>
<organism evidence="5 6">
    <name type="scientific">Phytophthora kernoviae</name>
    <dbReference type="NCBI Taxonomy" id="325452"/>
    <lineage>
        <taxon>Eukaryota</taxon>
        <taxon>Sar</taxon>
        <taxon>Stramenopiles</taxon>
        <taxon>Oomycota</taxon>
        <taxon>Peronosporomycetes</taxon>
        <taxon>Peronosporales</taxon>
        <taxon>Peronosporaceae</taxon>
        <taxon>Phytophthora</taxon>
    </lineage>
</organism>
<keyword evidence="2" id="KW-0521">NADP</keyword>
<dbReference type="Pfam" id="PF00248">
    <property type="entry name" value="Aldo_ket_red"/>
    <property type="match status" value="1"/>
</dbReference>
<evidence type="ECO:0000256" key="2">
    <source>
        <dbReference type="ARBA" id="ARBA00022857"/>
    </source>
</evidence>
<dbReference type="Gene3D" id="3.20.20.100">
    <property type="entry name" value="NADP-dependent oxidoreductase domain"/>
    <property type="match status" value="1"/>
</dbReference>
<dbReference type="InterPro" id="IPR005399">
    <property type="entry name" value="K_chnl_volt-dep_bsu_KCNAB-rel"/>
</dbReference>
<name>A0A3R7N079_9STRA</name>
<dbReference type="SUPFAM" id="SSF51430">
    <property type="entry name" value="NAD(P)-linked oxidoreductase"/>
    <property type="match status" value="1"/>
</dbReference>
<evidence type="ECO:0000313" key="6">
    <source>
        <dbReference type="Proteomes" id="UP000284657"/>
    </source>
</evidence>
<dbReference type="Proteomes" id="UP000284657">
    <property type="component" value="Unassembled WGS sequence"/>
</dbReference>
<evidence type="ECO:0000313" key="5">
    <source>
        <dbReference type="EMBL" id="RLN49391.1"/>
    </source>
</evidence>
<evidence type="ECO:0000259" key="4">
    <source>
        <dbReference type="Pfam" id="PF00248"/>
    </source>
</evidence>
<proteinExistence type="inferred from homology"/>
<sequence length="111" mass="12219">MDLCDVVQASPSRMLEGLDQKVEIADKLKPIVSELGCSLTQISIAWAVSNERVSTVLLGASHPVQLEETLQTIAFENKITPKVKTKVDQVGKFVPSLLKLDLFALVLNRFL</sequence>
<feature type="domain" description="NADP-dependent oxidoreductase" evidence="4">
    <location>
        <begin position="18"/>
        <end position="90"/>
    </location>
</feature>
<gene>
    <name evidence="5" type="ORF">BBJ29_010044</name>
</gene>
<comment type="caution">
    <text evidence="5">The sequence shown here is derived from an EMBL/GenBank/DDBJ whole genome shotgun (WGS) entry which is preliminary data.</text>
</comment>
<accession>A0A3R7N079</accession>
<comment type="similarity">
    <text evidence="1">Belongs to the shaker potassium channel beta subunit family.</text>
</comment>
<dbReference type="PANTHER" id="PTHR43150">
    <property type="entry name" value="HYPERKINETIC, ISOFORM M"/>
    <property type="match status" value="1"/>
</dbReference>
<protein>
    <recommendedName>
        <fullName evidence="4">NADP-dependent oxidoreductase domain-containing protein</fullName>
    </recommendedName>
</protein>
<dbReference type="InterPro" id="IPR036812">
    <property type="entry name" value="NAD(P)_OxRdtase_dom_sf"/>
</dbReference>
<dbReference type="AlphaFoldDB" id="A0A3R7N079"/>
<reference evidence="5 6" key="1">
    <citation type="submission" date="2018-07" db="EMBL/GenBank/DDBJ databases">
        <title>Genome sequencing of oomycete isolates from Chile give support for New Zealand origin for Phytophthora kernoviae and make available the first Nothophytophthora sp. genome.</title>
        <authorList>
            <person name="Studholme D.J."/>
            <person name="Sanfuentes E."/>
            <person name="Panda P."/>
            <person name="Hill R."/>
            <person name="Sambles C."/>
            <person name="Grant M."/>
            <person name="Williams N.M."/>
            <person name="Mcdougal R.L."/>
        </authorList>
    </citation>
    <scope>NUCLEOTIDE SEQUENCE [LARGE SCALE GENOMIC DNA]</scope>
    <source>
        <strain evidence="5">Chile7</strain>
    </source>
</reference>